<feature type="DNA-binding region" description="H-T-H motif" evidence="4">
    <location>
        <begin position="251"/>
        <end position="270"/>
    </location>
</feature>
<dbReference type="InterPro" id="IPR009057">
    <property type="entry name" value="Homeodomain-like_sf"/>
</dbReference>
<dbReference type="GO" id="GO:0003700">
    <property type="term" value="F:DNA-binding transcription factor activity"/>
    <property type="evidence" value="ECO:0007669"/>
    <property type="project" value="TreeGrafter"/>
</dbReference>
<dbReference type="EMBL" id="JACIJP010000005">
    <property type="protein sequence ID" value="MBB6125057.1"/>
    <property type="molecule type" value="Genomic_DNA"/>
</dbReference>
<dbReference type="AlphaFoldDB" id="A0A841J2L1"/>
<dbReference type="Proteomes" id="UP000552700">
    <property type="component" value="Unassembled WGS sequence"/>
</dbReference>
<protein>
    <submittedName>
        <fullName evidence="7">DNA-binding transcriptional regulator YbjK</fullName>
    </submittedName>
</protein>
<keyword evidence="2 4" id="KW-0238">DNA-binding</keyword>
<evidence type="ECO:0000259" key="6">
    <source>
        <dbReference type="PROSITE" id="PS50977"/>
    </source>
</evidence>
<organism evidence="7 8">
    <name type="scientific">Sphingobium subterraneum</name>
    <dbReference type="NCBI Taxonomy" id="627688"/>
    <lineage>
        <taxon>Bacteria</taxon>
        <taxon>Pseudomonadati</taxon>
        <taxon>Pseudomonadota</taxon>
        <taxon>Alphaproteobacteria</taxon>
        <taxon>Sphingomonadales</taxon>
        <taxon>Sphingomonadaceae</taxon>
        <taxon>Sphingobium</taxon>
    </lineage>
</organism>
<dbReference type="RefSeq" id="WP_221231074.1">
    <property type="nucleotide sequence ID" value="NZ_JACIJP010000005.1"/>
</dbReference>
<dbReference type="Gene3D" id="1.10.357.10">
    <property type="entry name" value="Tetracycline Repressor, domain 2"/>
    <property type="match status" value="2"/>
</dbReference>
<dbReference type="PANTHER" id="PTHR30055:SF234">
    <property type="entry name" value="HTH-TYPE TRANSCRIPTIONAL REGULATOR BETI"/>
    <property type="match status" value="1"/>
</dbReference>
<comment type="caution">
    <text evidence="7">The sequence shown here is derived from an EMBL/GenBank/DDBJ whole genome shotgun (WGS) entry which is preliminary data.</text>
</comment>
<sequence length="425" mass="46928">MTSSHARSPASGNDLAVQRRQTKQDRSAVRQQRITQGAIIAISDYGIAGMTHRSVANKAGVSLAATTYYYATKNDIIADASRELLDGYVAAFHRFADKHRGNANRPTFRDFAFKLVLNAMDKHSVASVAWCEIIANISRQPELGHLARDWFSALHEVWQEIAGVLGADDAEGAVTSAIDTVIGFLFILLPLRLTESEAHSLLFGAGGDPAPHFPAPPPVSPAKGKKAAETRERILAAATDILIDEGAEALSFRRVAERAGLTPAAPTYYYPSISTLSNAAQQRLFENSKTRYRSVMSAIDYARLDLDQLVDVTTTIFLREATEFRDLSRASYPVYIQSRRDPVLRAGLWGLDEEQRRRWLQVLATVMPGSSPLYAWIMPALFIGKLIRILSMGGDMELLAKVRTEFAYDLGAMAKDQHWSSSKQK</sequence>
<name>A0A841J2L1_9SPHN</name>
<dbReference type="InterPro" id="IPR050109">
    <property type="entry name" value="HTH-type_TetR-like_transc_reg"/>
</dbReference>
<keyword evidence="3" id="KW-0804">Transcription</keyword>
<keyword evidence="1" id="KW-0805">Transcription regulation</keyword>
<accession>A0A841J2L1</accession>
<feature type="region of interest" description="Disordered" evidence="5">
    <location>
        <begin position="1"/>
        <end position="30"/>
    </location>
</feature>
<feature type="domain" description="HTH tetR-type" evidence="6">
    <location>
        <begin position="28"/>
        <end position="88"/>
    </location>
</feature>
<dbReference type="Pfam" id="PF17940">
    <property type="entry name" value="TetR_C_31"/>
    <property type="match status" value="1"/>
</dbReference>
<evidence type="ECO:0000256" key="2">
    <source>
        <dbReference type="ARBA" id="ARBA00023125"/>
    </source>
</evidence>
<gene>
    <name evidence="7" type="ORF">FHS92_002814</name>
</gene>
<evidence type="ECO:0000256" key="1">
    <source>
        <dbReference type="ARBA" id="ARBA00023015"/>
    </source>
</evidence>
<dbReference type="InterPro" id="IPR001647">
    <property type="entry name" value="HTH_TetR"/>
</dbReference>
<evidence type="ECO:0000256" key="4">
    <source>
        <dbReference type="PROSITE-ProRule" id="PRU00335"/>
    </source>
</evidence>
<evidence type="ECO:0000256" key="5">
    <source>
        <dbReference type="SAM" id="MobiDB-lite"/>
    </source>
</evidence>
<dbReference type="PROSITE" id="PS50977">
    <property type="entry name" value="HTH_TETR_2"/>
    <property type="match status" value="2"/>
</dbReference>
<proteinExistence type="predicted"/>
<keyword evidence="8" id="KW-1185">Reference proteome</keyword>
<dbReference type="Pfam" id="PF00440">
    <property type="entry name" value="TetR_N"/>
    <property type="match status" value="1"/>
</dbReference>
<evidence type="ECO:0000313" key="7">
    <source>
        <dbReference type="EMBL" id="MBB6125057.1"/>
    </source>
</evidence>
<evidence type="ECO:0000313" key="8">
    <source>
        <dbReference type="Proteomes" id="UP000552700"/>
    </source>
</evidence>
<feature type="domain" description="HTH tetR-type" evidence="6">
    <location>
        <begin position="228"/>
        <end position="288"/>
    </location>
</feature>
<feature type="DNA-binding region" description="H-T-H motif" evidence="4">
    <location>
        <begin position="51"/>
        <end position="70"/>
    </location>
</feature>
<dbReference type="GO" id="GO:0000976">
    <property type="term" value="F:transcription cis-regulatory region binding"/>
    <property type="evidence" value="ECO:0007669"/>
    <property type="project" value="TreeGrafter"/>
</dbReference>
<evidence type="ECO:0000256" key="3">
    <source>
        <dbReference type="ARBA" id="ARBA00023163"/>
    </source>
</evidence>
<dbReference type="SUPFAM" id="SSF46689">
    <property type="entry name" value="Homeodomain-like"/>
    <property type="match status" value="2"/>
</dbReference>
<dbReference type="PANTHER" id="PTHR30055">
    <property type="entry name" value="HTH-TYPE TRANSCRIPTIONAL REGULATOR RUTR"/>
    <property type="match status" value="1"/>
</dbReference>
<dbReference type="InterPro" id="IPR041583">
    <property type="entry name" value="TetR_C_31"/>
</dbReference>
<reference evidence="7 8" key="1">
    <citation type="submission" date="2020-08" db="EMBL/GenBank/DDBJ databases">
        <title>Genomic Encyclopedia of Type Strains, Phase IV (KMG-IV): sequencing the most valuable type-strain genomes for metagenomic binning, comparative biology and taxonomic classification.</title>
        <authorList>
            <person name="Goeker M."/>
        </authorList>
    </citation>
    <scope>NUCLEOTIDE SEQUENCE [LARGE SCALE GENOMIC DNA]</scope>
    <source>
        <strain evidence="7 8">DSM 102255</strain>
    </source>
</reference>